<evidence type="ECO:0000256" key="1">
    <source>
        <dbReference type="ARBA" id="ARBA00004589"/>
    </source>
</evidence>
<feature type="compositionally biased region" description="Low complexity" evidence="10">
    <location>
        <begin position="122"/>
        <end position="148"/>
    </location>
</feature>
<feature type="transmembrane region" description="Helical" evidence="11">
    <location>
        <begin position="160"/>
        <end position="179"/>
    </location>
</feature>
<evidence type="ECO:0000256" key="3">
    <source>
        <dbReference type="ARBA" id="ARBA00010031"/>
    </source>
</evidence>
<evidence type="ECO:0000256" key="2">
    <source>
        <dbReference type="ARBA" id="ARBA00004613"/>
    </source>
</evidence>
<keyword evidence="7" id="KW-1015">Disulfide bond</keyword>
<evidence type="ECO:0000256" key="9">
    <source>
        <dbReference type="PROSITE-ProRule" id="PRU01356"/>
    </source>
</evidence>
<evidence type="ECO:0000259" key="13">
    <source>
        <dbReference type="PROSITE" id="PS52012"/>
    </source>
</evidence>
<evidence type="ECO:0000256" key="8">
    <source>
        <dbReference type="ARBA" id="ARBA00023288"/>
    </source>
</evidence>
<keyword evidence="11" id="KW-0812">Transmembrane</keyword>
<accession>A0A2J6QTH3</accession>
<name>A0A2J6QTH3_HYAVF</name>
<keyword evidence="11" id="KW-1133">Transmembrane helix</keyword>
<proteinExistence type="inferred from homology"/>
<keyword evidence="11" id="KW-0472">Membrane</keyword>
<feature type="chain" id="PRO_5014357353" description="CFEM domain-containing protein" evidence="12">
    <location>
        <begin position="21"/>
        <end position="184"/>
    </location>
</feature>
<evidence type="ECO:0000256" key="10">
    <source>
        <dbReference type="SAM" id="MobiDB-lite"/>
    </source>
</evidence>
<evidence type="ECO:0000256" key="12">
    <source>
        <dbReference type="SAM" id="SignalP"/>
    </source>
</evidence>
<evidence type="ECO:0000256" key="6">
    <source>
        <dbReference type="ARBA" id="ARBA00022729"/>
    </source>
</evidence>
<dbReference type="PROSITE" id="PS52012">
    <property type="entry name" value="CFEM"/>
    <property type="match status" value="1"/>
</dbReference>
<evidence type="ECO:0000313" key="14">
    <source>
        <dbReference type="EMBL" id="PMD29566.1"/>
    </source>
</evidence>
<evidence type="ECO:0000256" key="4">
    <source>
        <dbReference type="ARBA" id="ARBA00022525"/>
    </source>
</evidence>
<dbReference type="OrthoDB" id="5421290at2759"/>
<dbReference type="GO" id="GO:0005576">
    <property type="term" value="C:extracellular region"/>
    <property type="evidence" value="ECO:0007669"/>
    <property type="project" value="UniProtKB-SubCell"/>
</dbReference>
<feature type="domain" description="CFEM" evidence="13">
    <location>
        <begin position="9"/>
        <end position="132"/>
    </location>
</feature>
<feature type="signal peptide" evidence="12">
    <location>
        <begin position="1"/>
        <end position="20"/>
    </location>
</feature>
<reference evidence="14 15" key="1">
    <citation type="submission" date="2016-04" db="EMBL/GenBank/DDBJ databases">
        <title>A degradative enzymes factory behind the ericoid mycorrhizal symbiosis.</title>
        <authorList>
            <consortium name="DOE Joint Genome Institute"/>
            <person name="Martino E."/>
            <person name="Morin E."/>
            <person name="Grelet G."/>
            <person name="Kuo A."/>
            <person name="Kohler A."/>
            <person name="Daghino S."/>
            <person name="Barry K."/>
            <person name="Choi C."/>
            <person name="Cichocki N."/>
            <person name="Clum A."/>
            <person name="Copeland A."/>
            <person name="Hainaut M."/>
            <person name="Haridas S."/>
            <person name="Labutti K."/>
            <person name="Lindquist E."/>
            <person name="Lipzen A."/>
            <person name="Khouja H.-R."/>
            <person name="Murat C."/>
            <person name="Ohm R."/>
            <person name="Olson A."/>
            <person name="Spatafora J."/>
            <person name="Veneault-Fourrey C."/>
            <person name="Henrissat B."/>
            <person name="Grigoriev I."/>
            <person name="Martin F."/>
            <person name="Perotto S."/>
        </authorList>
    </citation>
    <scope>NUCLEOTIDE SEQUENCE [LARGE SCALE GENOMIC DNA]</scope>
    <source>
        <strain evidence="14 15">F</strain>
    </source>
</reference>
<dbReference type="STRING" id="1149755.A0A2J6QTH3"/>
<gene>
    <name evidence="14" type="ORF">L207DRAFT_574161</name>
</gene>
<evidence type="ECO:0000256" key="11">
    <source>
        <dbReference type="SAM" id="Phobius"/>
    </source>
</evidence>
<keyword evidence="6 12" id="KW-0732">Signal</keyword>
<organism evidence="14 15">
    <name type="scientific">Hyaloscypha variabilis (strain UAMH 11265 / GT02V1 / F)</name>
    <name type="common">Meliniomyces variabilis</name>
    <dbReference type="NCBI Taxonomy" id="1149755"/>
    <lineage>
        <taxon>Eukaryota</taxon>
        <taxon>Fungi</taxon>
        <taxon>Dikarya</taxon>
        <taxon>Ascomycota</taxon>
        <taxon>Pezizomycotina</taxon>
        <taxon>Leotiomycetes</taxon>
        <taxon>Helotiales</taxon>
        <taxon>Hyaloscyphaceae</taxon>
        <taxon>Hyaloscypha</taxon>
        <taxon>Hyaloscypha variabilis</taxon>
    </lineage>
</organism>
<evidence type="ECO:0000256" key="7">
    <source>
        <dbReference type="ARBA" id="ARBA00023157"/>
    </source>
</evidence>
<dbReference type="EMBL" id="KZ613973">
    <property type="protein sequence ID" value="PMD29566.1"/>
    <property type="molecule type" value="Genomic_DNA"/>
</dbReference>
<feature type="region of interest" description="Disordered" evidence="10">
    <location>
        <begin position="122"/>
        <end position="149"/>
    </location>
</feature>
<dbReference type="InterPro" id="IPR008427">
    <property type="entry name" value="Extracellular_membr_CFEM_dom"/>
</dbReference>
<keyword evidence="5" id="KW-0325">Glycoprotein</keyword>
<comment type="similarity">
    <text evidence="3">Belongs to the RBT5 family.</text>
</comment>
<dbReference type="AlphaFoldDB" id="A0A2J6QTH3"/>
<dbReference type="GO" id="GO:0098552">
    <property type="term" value="C:side of membrane"/>
    <property type="evidence" value="ECO:0007669"/>
    <property type="project" value="UniProtKB-KW"/>
</dbReference>
<evidence type="ECO:0000313" key="15">
    <source>
        <dbReference type="Proteomes" id="UP000235786"/>
    </source>
</evidence>
<dbReference type="Proteomes" id="UP000235786">
    <property type="component" value="Unassembled WGS sequence"/>
</dbReference>
<comment type="caution">
    <text evidence="9">Lacks conserved residue(s) required for the propagation of feature annotation.</text>
</comment>
<sequence length="184" mass="19191">MSGFLPASIFFLLLLRTVSSQTVSLQYVSAYTSQRDCAFACQGINPDDADVIAESISCDTEPLENSCFCRSDLQAKAENHISTCVQSMCGDTEDATSAVSIYEAYCTSAGFQAVGNTPATTTANAQSSASTSTNTNTGSSTENSSSSSGKMFGPLTEADFIALIVSVVGVIIAAVGVYFQCVKK</sequence>
<evidence type="ECO:0000256" key="5">
    <source>
        <dbReference type="ARBA" id="ARBA00022622"/>
    </source>
</evidence>
<keyword evidence="5" id="KW-0336">GPI-anchor</keyword>
<protein>
    <recommendedName>
        <fullName evidence="13">CFEM domain-containing protein</fullName>
    </recommendedName>
</protein>
<keyword evidence="15" id="KW-1185">Reference proteome</keyword>
<keyword evidence="8" id="KW-0449">Lipoprotein</keyword>
<comment type="subcellular location">
    <subcellularLocation>
        <location evidence="1">Membrane</location>
        <topology evidence="1">Lipid-anchor</topology>
        <topology evidence="1">GPI-anchor</topology>
    </subcellularLocation>
    <subcellularLocation>
        <location evidence="2">Secreted</location>
    </subcellularLocation>
</comment>
<keyword evidence="4" id="KW-0964">Secreted</keyword>